<accession>A0A1G7U526</accession>
<dbReference type="InterPro" id="IPR025736">
    <property type="entry name" value="PucR_C-HTH_dom"/>
</dbReference>
<dbReference type="Pfam" id="PF07905">
    <property type="entry name" value="PucR"/>
    <property type="match status" value="1"/>
</dbReference>
<dbReference type="OrthoDB" id="8450798at2"/>
<evidence type="ECO:0000313" key="3">
    <source>
        <dbReference type="EMBL" id="SDG42159.1"/>
    </source>
</evidence>
<dbReference type="PANTHER" id="PTHR33744">
    <property type="entry name" value="CARBOHYDRATE DIACID REGULATOR"/>
    <property type="match status" value="1"/>
</dbReference>
<dbReference type="Proteomes" id="UP000199706">
    <property type="component" value="Unassembled WGS sequence"/>
</dbReference>
<organism evidence="3 4">
    <name type="scientific">Paraburkholderia phenazinium</name>
    <dbReference type="NCBI Taxonomy" id="60549"/>
    <lineage>
        <taxon>Bacteria</taxon>
        <taxon>Pseudomonadati</taxon>
        <taxon>Pseudomonadota</taxon>
        <taxon>Betaproteobacteria</taxon>
        <taxon>Burkholderiales</taxon>
        <taxon>Burkholderiaceae</taxon>
        <taxon>Paraburkholderia</taxon>
    </lineage>
</organism>
<proteinExistence type="predicted"/>
<dbReference type="Pfam" id="PF13556">
    <property type="entry name" value="HTH_30"/>
    <property type="match status" value="1"/>
</dbReference>
<dbReference type="Gene3D" id="1.10.10.2840">
    <property type="entry name" value="PucR C-terminal helix-turn-helix domain"/>
    <property type="match status" value="1"/>
</dbReference>
<dbReference type="InterPro" id="IPR012914">
    <property type="entry name" value="PucR_dom"/>
</dbReference>
<feature type="domain" description="PucR C-terminal helix-turn-helix" evidence="2">
    <location>
        <begin position="456"/>
        <end position="512"/>
    </location>
</feature>
<feature type="domain" description="Purine catabolism PurC-like" evidence="1">
    <location>
        <begin position="8"/>
        <end position="124"/>
    </location>
</feature>
<dbReference type="RefSeq" id="WP_090683445.1">
    <property type="nucleotide sequence ID" value="NZ_FNCJ01000003.1"/>
</dbReference>
<protein>
    <submittedName>
        <fullName evidence="3">Purine catabolism regulatory protein</fullName>
    </submittedName>
</protein>
<evidence type="ECO:0000313" key="4">
    <source>
        <dbReference type="Proteomes" id="UP000199706"/>
    </source>
</evidence>
<reference evidence="3 4" key="1">
    <citation type="submission" date="2016-10" db="EMBL/GenBank/DDBJ databases">
        <authorList>
            <person name="de Groot N.N."/>
        </authorList>
    </citation>
    <scope>NUCLEOTIDE SEQUENCE [LARGE SCALE GENOMIC DNA]</scope>
    <source>
        <strain evidence="3 4">LMG 2247</strain>
    </source>
</reference>
<dbReference type="PANTHER" id="PTHR33744:SF7">
    <property type="entry name" value="PUCR FAMILY TRANSCRIPTIONAL REGULATOR"/>
    <property type="match status" value="1"/>
</dbReference>
<evidence type="ECO:0000259" key="1">
    <source>
        <dbReference type="Pfam" id="PF07905"/>
    </source>
</evidence>
<dbReference type="InterPro" id="IPR051448">
    <property type="entry name" value="CdaR-like_regulators"/>
</dbReference>
<evidence type="ECO:0000259" key="2">
    <source>
        <dbReference type="Pfam" id="PF13556"/>
    </source>
</evidence>
<name>A0A1G7U526_9BURK</name>
<sequence length="520" mass="57968">MKLDTAIRETVLSQAKIVAGGQNLDRVIAWVHMVDHPDIAQWVKPGELLLTTGYNWPADNAASRNLVRQLASAGLSGVVMAVPQFRDHFPPEAVEEAQHVGLPMLELPWDVPFSQVTHQILAKIINFQACVIERSEQLHRALTNAAVSADSLSDIASTLDALLGSAVRFTDTSGRLLGSSRHEHETPGLERQFIQTLAAAAIDIEALRRPTLVPFQLPDGKFYRLSVAVQLQDTVVAILWLDLEGREADELDLRALEHASIVAALHLMHQRQLTQQEDRLGHALVAGLLDGEFSPSASALERARVRGWSETSRYRVCLVLLDEPIPLTTHGLELRERWVEKLKRHLRLTGNPELIAIWLNQIKFILSAEFSAETLWRAIGDKRCAMAASRIHSGIEGMTQGSKDVDALLSSLKPGRLHGFDEILFPRALLGDADARQMLIDRLIRPLACRPRGESLLETVGVLADEGFQLAHAARALGIHISTMRYRLEQIERILGFSFEDPRMRFEVQVAISLYRLQQD</sequence>
<dbReference type="InterPro" id="IPR042070">
    <property type="entry name" value="PucR_C-HTH_sf"/>
</dbReference>
<dbReference type="AlphaFoldDB" id="A0A1G7U526"/>
<dbReference type="EMBL" id="FNCJ01000003">
    <property type="protein sequence ID" value="SDG42159.1"/>
    <property type="molecule type" value="Genomic_DNA"/>
</dbReference>
<gene>
    <name evidence="3" type="ORF">SAMN05216466_103288</name>
</gene>